<comment type="similarity">
    <text evidence="2">Belongs to the ACC deaminase/D-cysteine desulfhydrase family.</text>
</comment>
<organism evidence="5 6">
    <name type="scientific">Nostoc paludosum FACHB-159</name>
    <dbReference type="NCBI Taxonomy" id="2692908"/>
    <lineage>
        <taxon>Bacteria</taxon>
        <taxon>Bacillati</taxon>
        <taxon>Cyanobacteriota</taxon>
        <taxon>Cyanophyceae</taxon>
        <taxon>Nostocales</taxon>
        <taxon>Nostocaceae</taxon>
        <taxon>Nostoc</taxon>
    </lineage>
</organism>
<keyword evidence="3" id="KW-0663">Pyridoxal phosphate</keyword>
<dbReference type="InterPro" id="IPR027278">
    <property type="entry name" value="ACCD_DCysDesulf"/>
</dbReference>
<keyword evidence="6" id="KW-1185">Reference proteome</keyword>
<accession>A0ABR8KE13</accession>
<dbReference type="InterPro" id="IPR001926">
    <property type="entry name" value="TrpB-like_PALP"/>
</dbReference>
<comment type="cofactor">
    <cofactor evidence="1">
        <name>pyridoxal 5'-phosphate</name>
        <dbReference type="ChEBI" id="CHEBI:597326"/>
    </cofactor>
</comment>
<evidence type="ECO:0000259" key="4">
    <source>
        <dbReference type="Pfam" id="PF00291"/>
    </source>
</evidence>
<evidence type="ECO:0000256" key="2">
    <source>
        <dbReference type="ARBA" id="ARBA00008639"/>
    </source>
</evidence>
<name>A0ABR8KE13_9NOSO</name>
<dbReference type="Proteomes" id="UP000637383">
    <property type="component" value="Unassembled WGS sequence"/>
</dbReference>
<dbReference type="EMBL" id="JACJTU010000037">
    <property type="protein sequence ID" value="MBD2737792.1"/>
    <property type="molecule type" value="Genomic_DNA"/>
</dbReference>
<dbReference type="SUPFAM" id="SSF53686">
    <property type="entry name" value="Tryptophan synthase beta subunit-like PLP-dependent enzymes"/>
    <property type="match status" value="1"/>
</dbReference>
<comment type="caution">
    <text evidence="5">The sequence shown here is derived from an EMBL/GenBank/DDBJ whole genome shotgun (WGS) entry which is preliminary data.</text>
</comment>
<gene>
    <name evidence="5" type="ORF">H6H03_28545</name>
</gene>
<dbReference type="PANTHER" id="PTHR43780:SF2">
    <property type="entry name" value="1-AMINOCYCLOPROPANE-1-CARBOXYLATE DEAMINASE-RELATED"/>
    <property type="match status" value="1"/>
</dbReference>
<evidence type="ECO:0000313" key="5">
    <source>
        <dbReference type="EMBL" id="MBD2737792.1"/>
    </source>
</evidence>
<evidence type="ECO:0000256" key="1">
    <source>
        <dbReference type="ARBA" id="ARBA00001933"/>
    </source>
</evidence>
<protein>
    <submittedName>
        <fullName evidence="5">Pyridoxal-phosphate dependent enzyme</fullName>
    </submittedName>
</protein>
<dbReference type="PANTHER" id="PTHR43780">
    <property type="entry name" value="1-AMINOCYCLOPROPANE-1-CARBOXYLATE DEAMINASE-RELATED"/>
    <property type="match status" value="1"/>
</dbReference>
<feature type="domain" description="Tryptophan synthase beta chain-like PALP" evidence="4">
    <location>
        <begin position="19"/>
        <end position="326"/>
    </location>
</feature>
<evidence type="ECO:0000256" key="3">
    <source>
        <dbReference type="ARBA" id="ARBA00022898"/>
    </source>
</evidence>
<dbReference type="Pfam" id="PF00291">
    <property type="entry name" value="PALP"/>
    <property type="match status" value="1"/>
</dbReference>
<sequence length="370" mass="41729">MLPLFKAYPQLKTKLPYVKLAELPTPVHKLNNLEKTLNAEQLYIKRDDISGLIYGGNKIRKLEFLLGDVLNQQSKRVLTFGFAGSNHALATTIYARSLGIRTTSMLMPQVNAHYVRRNLLTSYHYGADIHQHQTELTLLIHTAYQLVCYTLKEGRIPYIIAPGGSSPLGAIAYVNAAFELKEQILQGDIPEPDLIYLPLGTMGTAVGLLLGLKAVGLKTKVIGIRVVEAQFVNEKKIVRLFNRTNALLHSLDSNFPILKITENDLYIRDEFFGKGYGCFTESGMKAIAQINDDENISLDGTYTGKALAALIHDIDQKDIKHQAILFWNTYNSRNLLTAFAKEDFHQLPESFHHYFVDNVQLLDREQLLVR</sequence>
<proteinExistence type="inferred from homology"/>
<reference evidence="5 6" key="1">
    <citation type="journal article" date="2020" name="ISME J.">
        <title>Comparative genomics reveals insights into cyanobacterial evolution and habitat adaptation.</title>
        <authorList>
            <person name="Chen M.Y."/>
            <person name="Teng W.K."/>
            <person name="Zhao L."/>
            <person name="Hu C.X."/>
            <person name="Zhou Y.K."/>
            <person name="Han B.P."/>
            <person name="Song L.R."/>
            <person name="Shu W.S."/>
        </authorList>
    </citation>
    <scope>NUCLEOTIDE SEQUENCE [LARGE SCALE GENOMIC DNA]</scope>
    <source>
        <strain evidence="5 6">FACHB-159</strain>
    </source>
</reference>
<evidence type="ECO:0000313" key="6">
    <source>
        <dbReference type="Proteomes" id="UP000637383"/>
    </source>
</evidence>
<dbReference type="InterPro" id="IPR036052">
    <property type="entry name" value="TrpB-like_PALP_sf"/>
</dbReference>
<dbReference type="PIRSF" id="PIRSF006278">
    <property type="entry name" value="ACCD_DCysDesulf"/>
    <property type="match status" value="1"/>
</dbReference>
<dbReference type="RefSeq" id="WP_190958364.1">
    <property type="nucleotide sequence ID" value="NZ_JACJTU010000037.1"/>
</dbReference>
<dbReference type="Gene3D" id="3.40.50.1100">
    <property type="match status" value="2"/>
</dbReference>